<dbReference type="PROSITE" id="PS51186">
    <property type="entry name" value="GNAT"/>
    <property type="match status" value="1"/>
</dbReference>
<dbReference type="Pfam" id="PF00583">
    <property type="entry name" value="Acetyltransf_1"/>
    <property type="match status" value="1"/>
</dbReference>
<dbReference type="PATRIC" id="fig|1423775.4.peg.1635"/>
<dbReference type="Gene3D" id="3.40.630.30">
    <property type="match status" value="1"/>
</dbReference>
<dbReference type="RefSeq" id="WP_025023139.1">
    <property type="nucleotide sequence ID" value="NZ_AZDZ01000019.1"/>
</dbReference>
<evidence type="ECO:0000313" key="3">
    <source>
        <dbReference type="Proteomes" id="UP000051248"/>
    </source>
</evidence>
<reference evidence="2 3" key="1">
    <citation type="journal article" date="2015" name="Genome Announc.">
        <title>Expanding the biotechnology potential of lactobacilli through comparative genomics of 213 strains and associated genera.</title>
        <authorList>
            <person name="Sun Z."/>
            <person name="Harris H.M."/>
            <person name="McCann A."/>
            <person name="Guo C."/>
            <person name="Argimon S."/>
            <person name="Zhang W."/>
            <person name="Yang X."/>
            <person name="Jeffery I.B."/>
            <person name="Cooney J.C."/>
            <person name="Kagawa T.F."/>
            <person name="Liu W."/>
            <person name="Song Y."/>
            <person name="Salvetti E."/>
            <person name="Wrobel A."/>
            <person name="Rasinkangas P."/>
            <person name="Parkhill J."/>
            <person name="Rea M.C."/>
            <person name="O'Sullivan O."/>
            <person name="Ritari J."/>
            <person name="Douillard F.P."/>
            <person name="Paul Ross R."/>
            <person name="Yang R."/>
            <person name="Briner A.E."/>
            <person name="Felis G.E."/>
            <person name="de Vos W.M."/>
            <person name="Barrangou R."/>
            <person name="Klaenhammer T.R."/>
            <person name="Caufield P.W."/>
            <person name="Cui Y."/>
            <person name="Zhang H."/>
            <person name="O'Toole P.W."/>
        </authorList>
    </citation>
    <scope>NUCLEOTIDE SEQUENCE [LARGE SCALE GENOMIC DNA]</scope>
    <source>
        <strain evidence="2 3">DSM 19682</strain>
    </source>
</reference>
<dbReference type="SUPFAM" id="SSF55729">
    <property type="entry name" value="Acyl-CoA N-acyltransferases (Nat)"/>
    <property type="match status" value="1"/>
</dbReference>
<gene>
    <name evidence="2" type="ORF">FD03_GL001604</name>
</gene>
<accession>A0A0R1KJL6</accession>
<protein>
    <submittedName>
        <fullName evidence="2">Acetyltransferase</fullName>
    </submittedName>
</protein>
<dbReference type="EMBL" id="AZDZ01000019">
    <property type="protein sequence ID" value="KRK79239.1"/>
    <property type="molecule type" value="Genomic_DNA"/>
</dbReference>
<dbReference type="GO" id="GO:0016747">
    <property type="term" value="F:acyltransferase activity, transferring groups other than amino-acyl groups"/>
    <property type="evidence" value="ECO:0007669"/>
    <property type="project" value="InterPro"/>
</dbReference>
<organism evidence="2 3">
    <name type="scientific">Companilactobacillus nodensis DSM 19682 = JCM 14932 = NBRC 107160</name>
    <dbReference type="NCBI Taxonomy" id="1423775"/>
    <lineage>
        <taxon>Bacteria</taxon>
        <taxon>Bacillati</taxon>
        <taxon>Bacillota</taxon>
        <taxon>Bacilli</taxon>
        <taxon>Lactobacillales</taxon>
        <taxon>Lactobacillaceae</taxon>
        <taxon>Companilactobacillus</taxon>
    </lineage>
</organism>
<dbReference type="AlphaFoldDB" id="A0A0R1KJL6"/>
<dbReference type="eggNOG" id="COG0456">
    <property type="taxonomic scope" value="Bacteria"/>
</dbReference>
<dbReference type="InterPro" id="IPR000182">
    <property type="entry name" value="GNAT_dom"/>
</dbReference>
<proteinExistence type="predicted"/>
<dbReference type="OrthoDB" id="9796381at2"/>
<dbReference type="InterPro" id="IPR016181">
    <property type="entry name" value="Acyl_CoA_acyltransferase"/>
</dbReference>
<keyword evidence="3" id="KW-1185">Reference proteome</keyword>
<dbReference type="STRING" id="1423775.FD03_GL001604"/>
<name>A0A0R1KJL6_9LACO</name>
<evidence type="ECO:0000259" key="1">
    <source>
        <dbReference type="PROSITE" id="PS51186"/>
    </source>
</evidence>
<keyword evidence="2" id="KW-0808">Transferase</keyword>
<evidence type="ECO:0000313" key="2">
    <source>
        <dbReference type="EMBL" id="KRK79239.1"/>
    </source>
</evidence>
<feature type="domain" description="N-acetyltransferase" evidence="1">
    <location>
        <begin position="4"/>
        <end position="173"/>
    </location>
</feature>
<comment type="caution">
    <text evidence="2">The sequence shown here is derived from an EMBL/GenBank/DDBJ whole genome shotgun (WGS) entry which is preliminary data.</text>
</comment>
<sequence length="173" mass="19778">MFNVFVRKAQSDDLEQIIKVINDAKSLIKGTGSPQWQDGEPSRAVLEEDLRVGRGYVLMVNGDLVGYTCLMQTDDPHYEVIQDGSWNNTTDKYATLHRVAIGDGYRGKHLSDFLMSNMFTIGYGLGFRNFRIDTHEMNKGMQHVSEKLGFKYRGIIYVGPKEDDRRVAYELNM</sequence>
<dbReference type="Proteomes" id="UP000051248">
    <property type="component" value="Unassembled WGS sequence"/>
</dbReference>